<organism evidence="1 2">
    <name type="scientific">Trichophyton tonsurans (strain CBS 112818)</name>
    <name type="common">Scalp ringworm fungus</name>
    <dbReference type="NCBI Taxonomy" id="647933"/>
    <lineage>
        <taxon>Eukaryota</taxon>
        <taxon>Fungi</taxon>
        <taxon>Dikarya</taxon>
        <taxon>Ascomycota</taxon>
        <taxon>Pezizomycotina</taxon>
        <taxon>Eurotiomycetes</taxon>
        <taxon>Eurotiomycetidae</taxon>
        <taxon>Onygenales</taxon>
        <taxon>Arthrodermataceae</taxon>
        <taxon>Trichophyton</taxon>
    </lineage>
</organism>
<reference evidence="2" key="1">
    <citation type="journal article" date="2012" name="MBio">
        <title>Comparative genome analysis of Trichophyton rubrum and related dermatophytes reveals candidate genes involved in infection.</title>
        <authorList>
            <person name="Martinez D.A."/>
            <person name="Oliver B.G."/>
            <person name="Graeser Y."/>
            <person name="Goldberg J.M."/>
            <person name="Li W."/>
            <person name="Martinez-Rossi N.M."/>
            <person name="Monod M."/>
            <person name="Shelest E."/>
            <person name="Barton R.C."/>
            <person name="Birch E."/>
            <person name="Brakhage A.A."/>
            <person name="Chen Z."/>
            <person name="Gurr S.J."/>
            <person name="Heiman D."/>
            <person name="Heitman J."/>
            <person name="Kosti I."/>
            <person name="Rossi A."/>
            <person name="Saif S."/>
            <person name="Samalova M."/>
            <person name="Saunders C.W."/>
            <person name="Shea T."/>
            <person name="Summerbell R.C."/>
            <person name="Xu J."/>
            <person name="Young S."/>
            <person name="Zeng Q."/>
            <person name="Birren B.W."/>
            <person name="Cuomo C.A."/>
            <person name="White T.C."/>
        </authorList>
    </citation>
    <scope>NUCLEOTIDE SEQUENCE [LARGE SCALE GENOMIC DNA]</scope>
    <source>
        <strain evidence="2">CBS 112818</strain>
    </source>
</reference>
<keyword evidence="2" id="KW-1185">Reference proteome</keyword>
<evidence type="ECO:0000313" key="2">
    <source>
        <dbReference type="Proteomes" id="UP000009172"/>
    </source>
</evidence>
<dbReference type="Proteomes" id="UP000009172">
    <property type="component" value="Unassembled WGS sequence"/>
</dbReference>
<sequence length="345" mass="40187">MSAPVRLLPDIYHTLPRTSMLYQLETMWVNLCFELKWPTGSKVSNDTSDAQLINTLPPNYGIELPTMDNPPEECTPEEVISAIEKYRKIVAEDSYKSLEWLIVEGEKQELEPPWKDADESLILEGQMRSCEEYLGFDLSDFKHPRELLSRFDEIVERCCCTGVKHLEILKLARGSAGMSTEAYIRVLEKALQDNTYISVPFPVSVPKEYKTLMRHVDSLIGVGLLYQRSPPLWAGCTDSEDEIKQRIVAKDYMKRWHDDYEVAAGWEAGDSREGFTFVMLCRNEKKGKPWRWRYTRVDWCEQYSEVFDSIPSFLEFYAQDAPEPINEFHWLVPLDMHPLCPRDEY</sequence>
<gene>
    <name evidence="1" type="ORF">TESG_02832</name>
</gene>
<dbReference type="OrthoDB" id="5140754at2759"/>
<proteinExistence type="predicted"/>
<dbReference type="AlphaFoldDB" id="F2RVJ7"/>
<evidence type="ECO:0000313" key="1">
    <source>
        <dbReference type="EMBL" id="EGD95346.1"/>
    </source>
</evidence>
<dbReference type="EMBL" id="GG698487">
    <property type="protein sequence ID" value="EGD95346.1"/>
    <property type="molecule type" value="Genomic_DNA"/>
</dbReference>
<accession>F2RVJ7</accession>
<name>F2RVJ7_TRIT1</name>
<protein>
    <submittedName>
        <fullName evidence="1">Uncharacterized protein</fullName>
    </submittedName>
</protein>
<dbReference type="HOGENOM" id="CLU_069204_0_0_1"/>